<dbReference type="SUPFAM" id="SSF57667">
    <property type="entry name" value="beta-beta-alpha zinc fingers"/>
    <property type="match status" value="3"/>
</dbReference>
<organism evidence="10">
    <name type="scientific">Vanderwaltozyma polyspora (strain ATCC 22028 / DSM 70294 / BCRC 21397 / CBS 2163 / NBRC 10782 / NRRL Y-8283 / UCD 57-17)</name>
    <name type="common">Kluyveromyces polysporus</name>
    <dbReference type="NCBI Taxonomy" id="436907"/>
    <lineage>
        <taxon>Eukaryota</taxon>
        <taxon>Fungi</taxon>
        <taxon>Dikarya</taxon>
        <taxon>Ascomycota</taxon>
        <taxon>Saccharomycotina</taxon>
        <taxon>Saccharomycetes</taxon>
        <taxon>Saccharomycetales</taxon>
        <taxon>Saccharomycetaceae</taxon>
        <taxon>Vanderwaltozyma</taxon>
    </lineage>
</organism>
<dbReference type="PANTHER" id="PTHR19818">
    <property type="entry name" value="ZINC FINGER PROTEIN ZIC AND GLI"/>
    <property type="match status" value="1"/>
</dbReference>
<dbReference type="FunFam" id="3.30.160.60:FF:002343">
    <property type="entry name" value="Zinc finger protein 33A"/>
    <property type="match status" value="1"/>
</dbReference>
<dbReference type="GO" id="GO:0000981">
    <property type="term" value="F:DNA-binding transcription factor activity, RNA polymerase II-specific"/>
    <property type="evidence" value="ECO:0007669"/>
    <property type="project" value="TreeGrafter"/>
</dbReference>
<reference evidence="9 10" key="1">
    <citation type="journal article" date="2007" name="Proc. Natl. Acad. Sci. U.S.A.">
        <title>Independent sorting-out of thousands of duplicated gene pairs in two yeast species descended from a whole-genome duplication.</title>
        <authorList>
            <person name="Scannell D.R."/>
            <person name="Frank A.C."/>
            <person name="Conant G.C."/>
            <person name="Byrne K.P."/>
            <person name="Woolfit M."/>
            <person name="Wolfe K.H."/>
        </authorList>
    </citation>
    <scope>NUCLEOTIDE SEQUENCE [LARGE SCALE GENOMIC DNA]</scope>
    <source>
        <strain evidence="10">ATCC 22028 / DSM 70294 / BCRC 21397 / CBS 2163 / NBRC 10782 / NRRL Y-8283 / UCD 57-17</strain>
    </source>
</reference>
<dbReference type="FunCoup" id="A7TKI7">
    <property type="interactions" value="407"/>
</dbReference>
<dbReference type="eggNOG" id="KOG1721">
    <property type="taxonomic scope" value="Eukaryota"/>
</dbReference>
<dbReference type="InterPro" id="IPR050329">
    <property type="entry name" value="GLI_C2H2-zinc-finger"/>
</dbReference>
<keyword evidence="10" id="KW-1185">Reference proteome</keyword>
<proteinExistence type="predicted"/>
<dbReference type="KEGG" id="vpo:Kpol_1035p22"/>
<keyword evidence="3 7" id="KW-0863">Zinc-finger</keyword>
<dbReference type="InterPro" id="IPR036236">
    <property type="entry name" value="Znf_C2H2_sf"/>
</dbReference>
<dbReference type="HOGENOM" id="CLU_014727_0_0_1"/>
<feature type="domain" description="C2H2-type" evidence="8">
    <location>
        <begin position="677"/>
        <end position="704"/>
    </location>
</feature>
<dbReference type="Gene3D" id="3.30.160.60">
    <property type="entry name" value="Classic Zinc Finger"/>
    <property type="match status" value="5"/>
</dbReference>
<evidence type="ECO:0000256" key="6">
    <source>
        <dbReference type="ARBA" id="ARBA00023163"/>
    </source>
</evidence>
<dbReference type="InterPro" id="IPR013087">
    <property type="entry name" value="Znf_C2H2_type"/>
</dbReference>
<dbReference type="GeneID" id="5545414"/>
<gene>
    <name evidence="9" type="ORF">Kpol_1035p22</name>
</gene>
<name>A7TKI7_VANPO</name>
<dbReference type="GO" id="GO:0000978">
    <property type="term" value="F:RNA polymerase II cis-regulatory region sequence-specific DNA binding"/>
    <property type="evidence" value="ECO:0007669"/>
    <property type="project" value="TreeGrafter"/>
</dbReference>
<dbReference type="Pfam" id="PF13912">
    <property type="entry name" value="zf-C2H2_6"/>
    <property type="match status" value="1"/>
</dbReference>
<keyword evidence="4" id="KW-0862">Zinc</keyword>
<dbReference type="RefSeq" id="XP_001645067.1">
    <property type="nucleotide sequence ID" value="XM_001645017.1"/>
</dbReference>
<feature type="domain" description="C2H2-type" evidence="8">
    <location>
        <begin position="647"/>
        <end position="676"/>
    </location>
</feature>
<sequence length="797" mass="90986">MPEEQLGYTRTDEIVSKHPMAGDGLVHGHIHKYNNLTYIHGHIHHTAVGENNDSSSSLSNNGPVLQQVEGIPIASAKRRMSNMTLLDCKHFEFVDYHGLNDVNSAYNGMMSWGDTNYNMNSKFGHALYPGGNSNYVIDDELLVTKKRKVCKKNEDRDCNCNPKVLEVCCDIKHDPKSVDPEPQTDIREYNDLNMNIYTNSQGFFSNTGYFKQVIPTVLNQVASTSTATTATSTSISTTATACTTATTSSISANKSSIANGKVSDSKMVNQLPIKCDLTCEQNCKMDPDLHCSLNEKGSSTENTYAQEVAEDFENFCRECLTSTEQVPNHQHQHQHTRIQQNNEVQILPGKENCHDHVVNSEMDMKVLDDLWNITSLYELPFTKHKNHHDIESHAMSKSKNISEDYHSYHKEHHHHLIQFHPHSSIENTNPDLGYLHVEHNQNYPVVGSDYSYERKRRTPEIKKEQDSPSVLHHHVKSDKGNCKANIANETELNTINFNWIFKQEEDIANKDIDCKWNKCPEKYKSLIDLQKHVLRDHVSKQTVDSTDTICNWQDCLFEGEDICSLINHINTKHGINFDIKYVNLNANVANEEDGSKKAASDIKIENESAISDGLPCKWDGCNEVFLSCKELNAHIEEKHLESGQSEYRCLWKDCGHKFTQRQKILRHIRVHSGFKPFKCESCNKTFASEENLIQHKRTHSGEKPFVCQICGSKFSSPSYLKVHIRIHTGEKPLSCKVCGKKFSSSSNLNKHYKTHYKKYKCQGCLSSFTDKDKFETHLKKCNRQDTIVKDENKVVRW</sequence>
<keyword evidence="6" id="KW-0804">Transcription</keyword>
<dbReference type="GO" id="GO:0005634">
    <property type="term" value="C:nucleus"/>
    <property type="evidence" value="ECO:0007669"/>
    <property type="project" value="UniProtKB-ARBA"/>
</dbReference>
<accession>A7TKI7</accession>
<dbReference type="OMA" id="CQHFEFL"/>
<keyword evidence="1" id="KW-0479">Metal-binding</keyword>
<evidence type="ECO:0000256" key="7">
    <source>
        <dbReference type="PROSITE-ProRule" id="PRU00042"/>
    </source>
</evidence>
<evidence type="ECO:0000256" key="4">
    <source>
        <dbReference type="ARBA" id="ARBA00022833"/>
    </source>
</evidence>
<dbReference type="PROSITE" id="PS00028">
    <property type="entry name" value="ZINC_FINGER_C2H2_1"/>
    <property type="match status" value="5"/>
</dbReference>
<dbReference type="GO" id="GO:0008270">
    <property type="term" value="F:zinc ion binding"/>
    <property type="evidence" value="ECO:0007669"/>
    <property type="project" value="UniProtKB-KW"/>
</dbReference>
<evidence type="ECO:0000313" key="9">
    <source>
        <dbReference type="EMBL" id="EDO17209.1"/>
    </source>
</evidence>
<dbReference type="PROSITE" id="PS50157">
    <property type="entry name" value="ZINC_FINGER_C2H2_2"/>
    <property type="match status" value="4"/>
</dbReference>
<keyword evidence="2" id="KW-0677">Repeat</keyword>
<keyword evidence="5" id="KW-0805">Transcription regulation</keyword>
<dbReference type="Pfam" id="PF00096">
    <property type="entry name" value="zf-C2H2"/>
    <property type="match status" value="2"/>
</dbReference>
<dbReference type="PhylomeDB" id="A7TKI7"/>
<evidence type="ECO:0000256" key="1">
    <source>
        <dbReference type="ARBA" id="ARBA00022723"/>
    </source>
</evidence>
<dbReference type="STRING" id="436907.A7TKI7"/>
<evidence type="ECO:0000256" key="5">
    <source>
        <dbReference type="ARBA" id="ARBA00023015"/>
    </source>
</evidence>
<dbReference type="Gene3D" id="6.10.140.370">
    <property type="match status" value="1"/>
</dbReference>
<dbReference type="OrthoDB" id="3437960at2759"/>
<evidence type="ECO:0000259" key="8">
    <source>
        <dbReference type="PROSITE" id="PS50157"/>
    </source>
</evidence>
<dbReference type="GO" id="GO:0045944">
    <property type="term" value="P:positive regulation of transcription by RNA polymerase II"/>
    <property type="evidence" value="ECO:0007669"/>
    <property type="project" value="UniProtKB-ARBA"/>
</dbReference>
<evidence type="ECO:0000256" key="3">
    <source>
        <dbReference type="ARBA" id="ARBA00022771"/>
    </source>
</evidence>
<protein>
    <recommendedName>
        <fullName evidence="8">C2H2-type domain-containing protein</fullName>
    </recommendedName>
</protein>
<dbReference type="FunFam" id="3.30.160.60:FF:000557">
    <property type="entry name" value="zinc finger and SCAN domain-containing protein 29"/>
    <property type="match status" value="1"/>
</dbReference>
<dbReference type="InParanoid" id="A7TKI7"/>
<dbReference type="InterPro" id="IPR040792">
    <property type="entry name" value="Zap1_Znf2"/>
</dbReference>
<dbReference type="AlphaFoldDB" id="A7TKI7"/>
<evidence type="ECO:0000313" key="10">
    <source>
        <dbReference type="Proteomes" id="UP000000267"/>
    </source>
</evidence>
<feature type="domain" description="C2H2-type" evidence="8">
    <location>
        <begin position="733"/>
        <end position="760"/>
    </location>
</feature>
<dbReference type="Proteomes" id="UP000000267">
    <property type="component" value="Unassembled WGS sequence"/>
</dbReference>
<dbReference type="SMART" id="SM00355">
    <property type="entry name" value="ZnF_C2H2"/>
    <property type="match status" value="8"/>
</dbReference>
<evidence type="ECO:0000256" key="2">
    <source>
        <dbReference type="ARBA" id="ARBA00022737"/>
    </source>
</evidence>
<dbReference type="Pfam" id="PF18217">
    <property type="entry name" value="Zap1_zf2"/>
    <property type="match status" value="1"/>
</dbReference>
<dbReference type="PANTHER" id="PTHR19818:SF139">
    <property type="entry name" value="PAIR-RULE PROTEIN ODD-PAIRED"/>
    <property type="match status" value="1"/>
</dbReference>
<dbReference type="FunFam" id="3.30.160.60:FF:000032">
    <property type="entry name" value="Krueppel-like factor 4"/>
    <property type="match status" value="1"/>
</dbReference>
<dbReference type="Pfam" id="PF21816">
    <property type="entry name" value="Zap1_zf1"/>
    <property type="match status" value="1"/>
</dbReference>
<feature type="domain" description="C2H2-type" evidence="8">
    <location>
        <begin position="705"/>
        <end position="732"/>
    </location>
</feature>
<dbReference type="InterPro" id="IPR048420">
    <property type="entry name" value="Zap1-like_Znf1"/>
</dbReference>
<dbReference type="EMBL" id="DS480408">
    <property type="protein sequence ID" value="EDO17209.1"/>
    <property type="molecule type" value="Genomic_DNA"/>
</dbReference>